<comment type="similarity">
    <text evidence="3 7">Belongs to the peptidase S26 family.</text>
</comment>
<feature type="active site" evidence="6">
    <location>
        <position position="148"/>
    </location>
</feature>
<dbReference type="Gene3D" id="2.10.109.10">
    <property type="entry name" value="Umud Fragment, subunit A"/>
    <property type="match status" value="1"/>
</dbReference>
<dbReference type="CDD" id="cd06530">
    <property type="entry name" value="S26_SPase_I"/>
    <property type="match status" value="1"/>
</dbReference>
<dbReference type="PANTHER" id="PTHR43390:SF1">
    <property type="entry name" value="CHLOROPLAST PROCESSING PEPTIDASE"/>
    <property type="match status" value="1"/>
</dbReference>
<dbReference type="SUPFAM" id="SSF51306">
    <property type="entry name" value="LexA/Signal peptidase"/>
    <property type="match status" value="1"/>
</dbReference>
<evidence type="ECO:0000256" key="3">
    <source>
        <dbReference type="ARBA" id="ARBA00009370"/>
    </source>
</evidence>
<evidence type="ECO:0000256" key="1">
    <source>
        <dbReference type="ARBA" id="ARBA00000677"/>
    </source>
</evidence>
<feature type="domain" description="Peptidase S26" evidence="9">
    <location>
        <begin position="68"/>
        <end position="239"/>
    </location>
</feature>
<dbReference type="GO" id="GO:0005886">
    <property type="term" value="C:plasma membrane"/>
    <property type="evidence" value="ECO:0007669"/>
    <property type="project" value="UniProtKB-SubCell"/>
</dbReference>
<dbReference type="Pfam" id="PF10502">
    <property type="entry name" value="Peptidase_S26"/>
    <property type="match status" value="1"/>
</dbReference>
<dbReference type="OrthoDB" id="9815782at2"/>
<organism evidence="10 11">
    <name type="scientific">Bifidobacterium goeldii</name>
    <dbReference type="NCBI Taxonomy" id="2306975"/>
    <lineage>
        <taxon>Bacteria</taxon>
        <taxon>Bacillati</taxon>
        <taxon>Actinomycetota</taxon>
        <taxon>Actinomycetes</taxon>
        <taxon>Bifidobacteriales</taxon>
        <taxon>Bifidobacteriaceae</taxon>
        <taxon>Bifidobacterium</taxon>
    </lineage>
</organism>
<evidence type="ECO:0000313" key="11">
    <source>
        <dbReference type="Proteomes" id="UP000287533"/>
    </source>
</evidence>
<evidence type="ECO:0000313" key="10">
    <source>
        <dbReference type="EMBL" id="RSX53469.1"/>
    </source>
</evidence>
<protein>
    <recommendedName>
        <fullName evidence="4 7">Signal peptidase I</fullName>
        <ecNumber evidence="4 7">3.4.21.89</ecNumber>
    </recommendedName>
</protein>
<dbReference type="EC" id="3.4.21.89" evidence="4 7"/>
<name>A0A430FKQ1_9BIFI</name>
<dbReference type="InterPro" id="IPR019758">
    <property type="entry name" value="Pept_S26A_signal_pept_1_CS"/>
</dbReference>
<feature type="region of interest" description="Disordered" evidence="8">
    <location>
        <begin position="1"/>
        <end position="20"/>
    </location>
</feature>
<dbReference type="InterPro" id="IPR036286">
    <property type="entry name" value="LexA/Signal_pep-like_sf"/>
</dbReference>
<keyword evidence="5 7" id="KW-0378">Hydrolase</keyword>
<dbReference type="GO" id="GO:0009003">
    <property type="term" value="F:signal peptidase activity"/>
    <property type="evidence" value="ECO:0007669"/>
    <property type="project" value="UniProtKB-EC"/>
</dbReference>
<evidence type="ECO:0000256" key="5">
    <source>
        <dbReference type="ARBA" id="ARBA00022801"/>
    </source>
</evidence>
<dbReference type="PRINTS" id="PR00727">
    <property type="entry name" value="LEADERPTASE"/>
</dbReference>
<sequence length="264" mass="28795">MQSDDFQQPDGVDRSEGSRDERIFAVADHGVDPSPMKPVSYAQSNNAVAKHKAADHGNDDSTFGWRDALIWCGVPILIFVLLRVFLFGFYVIPSGSMLDTIEIKDRVIASKIAPKYVDLQRGDIVVFHDPANWLTAEQKSGNDDYLIKRVIGIPGDVVECAGAGKPITVNGVAVDETSYIRPGVDPSNFAFRVEVTAGNIFVMGDNRANSSDSRYHQDDGNNGLVPINNVVGVAFVRYWPLSRFGLLDSHHDVFDGVPAGTSAQ</sequence>
<dbReference type="InterPro" id="IPR000223">
    <property type="entry name" value="Pept_S26A_signal_pept_1"/>
</dbReference>
<dbReference type="PROSITE" id="PS00761">
    <property type="entry name" value="SPASE_I_3"/>
    <property type="match status" value="1"/>
</dbReference>
<dbReference type="GO" id="GO:0004252">
    <property type="term" value="F:serine-type endopeptidase activity"/>
    <property type="evidence" value="ECO:0007669"/>
    <property type="project" value="InterPro"/>
</dbReference>
<dbReference type="NCBIfam" id="TIGR02227">
    <property type="entry name" value="sigpep_I_bact"/>
    <property type="match status" value="1"/>
</dbReference>
<evidence type="ECO:0000256" key="4">
    <source>
        <dbReference type="ARBA" id="ARBA00013208"/>
    </source>
</evidence>
<keyword evidence="7" id="KW-0812">Transmembrane</keyword>
<feature type="compositionally biased region" description="Basic and acidic residues" evidence="8">
    <location>
        <begin position="11"/>
        <end position="20"/>
    </location>
</feature>
<keyword evidence="7" id="KW-1133">Transmembrane helix</keyword>
<evidence type="ECO:0000256" key="7">
    <source>
        <dbReference type="RuleBase" id="RU362042"/>
    </source>
</evidence>
<dbReference type="PANTHER" id="PTHR43390">
    <property type="entry name" value="SIGNAL PEPTIDASE I"/>
    <property type="match status" value="1"/>
</dbReference>
<dbReference type="InterPro" id="IPR019533">
    <property type="entry name" value="Peptidase_S26"/>
</dbReference>
<evidence type="ECO:0000256" key="8">
    <source>
        <dbReference type="SAM" id="MobiDB-lite"/>
    </source>
</evidence>
<evidence type="ECO:0000259" key="9">
    <source>
        <dbReference type="Pfam" id="PF10502"/>
    </source>
</evidence>
<feature type="active site" evidence="6">
    <location>
        <position position="96"/>
    </location>
</feature>
<keyword evidence="7" id="KW-0472">Membrane</keyword>
<dbReference type="Proteomes" id="UP000287533">
    <property type="component" value="Unassembled WGS sequence"/>
</dbReference>
<dbReference type="GO" id="GO:0006465">
    <property type="term" value="P:signal peptide processing"/>
    <property type="evidence" value="ECO:0007669"/>
    <property type="project" value="InterPro"/>
</dbReference>
<comment type="catalytic activity">
    <reaction evidence="1 7">
        <text>Cleavage of hydrophobic, N-terminal signal or leader sequences from secreted and periplasmic proteins.</text>
        <dbReference type="EC" id="3.4.21.89"/>
    </reaction>
</comment>
<evidence type="ECO:0000256" key="6">
    <source>
        <dbReference type="PIRSR" id="PIRSR600223-1"/>
    </source>
</evidence>
<keyword evidence="11" id="KW-1185">Reference proteome</keyword>
<proteinExistence type="inferred from homology"/>
<gene>
    <name evidence="10" type="ORF">D2E25_0792</name>
</gene>
<dbReference type="EMBL" id="QXGL01000002">
    <property type="protein sequence ID" value="RSX53469.1"/>
    <property type="molecule type" value="Genomic_DNA"/>
</dbReference>
<accession>A0A430FKQ1</accession>
<comment type="caution">
    <text evidence="10">The sequence shown here is derived from an EMBL/GenBank/DDBJ whole genome shotgun (WGS) entry which is preliminary data.</text>
</comment>
<dbReference type="AlphaFoldDB" id="A0A430FKQ1"/>
<comment type="subcellular location">
    <subcellularLocation>
        <location evidence="2">Cell membrane</location>
        <topology evidence="2">Single-pass type II membrane protein</topology>
    </subcellularLocation>
    <subcellularLocation>
        <location evidence="7">Membrane</location>
        <topology evidence="7">Single-pass type II membrane protein</topology>
    </subcellularLocation>
</comment>
<reference evidence="10 11" key="1">
    <citation type="submission" date="2018-09" db="EMBL/GenBank/DDBJ databases">
        <title>Characterization of the phylogenetic diversity of five novel species belonging to the genus Bifidobacterium.</title>
        <authorList>
            <person name="Lugli G.A."/>
            <person name="Duranti S."/>
            <person name="Milani C."/>
        </authorList>
    </citation>
    <scope>NUCLEOTIDE SEQUENCE [LARGE SCALE GENOMIC DNA]</scope>
    <source>
        <strain evidence="10 11">2034B</strain>
    </source>
</reference>
<evidence type="ECO:0000256" key="2">
    <source>
        <dbReference type="ARBA" id="ARBA00004401"/>
    </source>
</evidence>
<keyword evidence="7" id="KW-0645">Protease</keyword>
<feature type="transmembrane region" description="Helical" evidence="7">
    <location>
        <begin position="68"/>
        <end position="92"/>
    </location>
</feature>